<feature type="compositionally biased region" description="Polar residues" evidence="1">
    <location>
        <begin position="101"/>
        <end position="118"/>
    </location>
</feature>
<accession>A0A315VUX4</accession>
<dbReference type="PANTHER" id="PTHR14731:SF1">
    <property type="entry name" value="BAALC BINDER OF MAP3K1 AND KLF4 B"/>
    <property type="match status" value="1"/>
</dbReference>
<organism evidence="2 3">
    <name type="scientific">Gambusia affinis</name>
    <name type="common">Western mosquitofish</name>
    <name type="synonym">Heterandria affinis</name>
    <dbReference type="NCBI Taxonomy" id="33528"/>
    <lineage>
        <taxon>Eukaryota</taxon>
        <taxon>Metazoa</taxon>
        <taxon>Chordata</taxon>
        <taxon>Craniata</taxon>
        <taxon>Vertebrata</taxon>
        <taxon>Euteleostomi</taxon>
        <taxon>Actinopterygii</taxon>
        <taxon>Neopterygii</taxon>
        <taxon>Teleostei</taxon>
        <taxon>Neoteleostei</taxon>
        <taxon>Acanthomorphata</taxon>
        <taxon>Ovalentaria</taxon>
        <taxon>Atherinomorphae</taxon>
        <taxon>Cyprinodontiformes</taxon>
        <taxon>Poeciliidae</taxon>
        <taxon>Poeciliinae</taxon>
        <taxon>Gambusia</taxon>
    </lineage>
</organism>
<dbReference type="AlphaFoldDB" id="A0A315VUX4"/>
<dbReference type="Proteomes" id="UP000250572">
    <property type="component" value="Unassembled WGS sequence"/>
</dbReference>
<dbReference type="GO" id="GO:0005737">
    <property type="term" value="C:cytoplasm"/>
    <property type="evidence" value="ECO:0007669"/>
    <property type="project" value="InterPro"/>
</dbReference>
<evidence type="ECO:0008006" key="4">
    <source>
        <dbReference type="Google" id="ProtNLM"/>
    </source>
</evidence>
<dbReference type="PANTHER" id="PTHR14731">
    <property type="entry name" value="BRAIN AND ACUTE LEUKEMIA CYTOPLASMIC PROTEIN"/>
    <property type="match status" value="1"/>
</dbReference>
<protein>
    <recommendedName>
        <fullName evidence="4">BAALC binder of MAP3K1 and KLF4 b</fullName>
    </recommendedName>
</protein>
<gene>
    <name evidence="2" type="ORF">CCH79_00000013</name>
</gene>
<feature type="region of interest" description="Disordered" evidence="1">
    <location>
        <begin position="19"/>
        <end position="67"/>
    </location>
</feature>
<reference evidence="2 3" key="1">
    <citation type="journal article" date="2018" name="G3 (Bethesda)">
        <title>A High-Quality Reference Genome for the Invasive Mosquitofish Gambusia affinis Using a Chicago Library.</title>
        <authorList>
            <person name="Hoffberg S.L."/>
            <person name="Troendle N.J."/>
            <person name="Glenn T.C."/>
            <person name="Mahmud O."/>
            <person name="Louha S."/>
            <person name="Chalopin D."/>
            <person name="Bennetzen J.L."/>
            <person name="Mauricio R."/>
        </authorList>
    </citation>
    <scope>NUCLEOTIDE SEQUENCE [LARGE SCALE GENOMIC DNA]</scope>
    <source>
        <strain evidence="2">NE01/NJP1002.9</strain>
        <tissue evidence="2">Muscle</tissue>
    </source>
</reference>
<dbReference type="EMBL" id="NHOQ01001000">
    <property type="protein sequence ID" value="PWA27358.1"/>
    <property type="molecule type" value="Genomic_DNA"/>
</dbReference>
<evidence type="ECO:0000313" key="2">
    <source>
        <dbReference type="EMBL" id="PWA27358.1"/>
    </source>
</evidence>
<sequence length="237" mass="25768">MGCGGSRTDALEPRYLESWTKETESTWLTSTDTDIPLSSIQSIPSENSEAGFTSEKTMSPVPDFFEDGLPPPAQAYLKVCSAMSEASLNDVKPSSPPSVLASPQQDKMSPSSGTTVQRRSVLHTEEITKWQDNRMSTKQVTITVTQSIHQVDKNGKVKKSLTTYEVMKPVETLKQLKFEMALIGPDRRRRRGPGLPKGHQQVGSRIGGGLLLVGIEKAGLHGLLRAQSTGPDTEESG</sequence>
<evidence type="ECO:0000313" key="3">
    <source>
        <dbReference type="Proteomes" id="UP000250572"/>
    </source>
</evidence>
<feature type="compositionally biased region" description="Polar residues" evidence="1">
    <location>
        <begin position="25"/>
        <end position="57"/>
    </location>
</feature>
<feature type="region of interest" description="Disordered" evidence="1">
    <location>
        <begin position="88"/>
        <end position="118"/>
    </location>
</feature>
<proteinExistence type="predicted"/>
<keyword evidence="3" id="KW-1185">Reference proteome</keyword>
<dbReference type="STRING" id="33528.ENSGAFP00000004739"/>
<evidence type="ECO:0000256" key="1">
    <source>
        <dbReference type="SAM" id="MobiDB-lite"/>
    </source>
</evidence>
<comment type="caution">
    <text evidence="2">The sequence shown here is derived from an EMBL/GenBank/DDBJ whole genome shotgun (WGS) entry which is preliminary data.</text>
</comment>
<dbReference type="InterPro" id="IPR009728">
    <property type="entry name" value="BAALC"/>
</dbReference>
<dbReference type="Pfam" id="PF06989">
    <property type="entry name" value="BAALC_N"/>
    <property type="match status" value="1"/>
</dbReference>
<name>A0A315VUX4_GAMAF</name>